<proteinExistence type="predicted"/>
<gene>
    <name evidence="1" type="ORF">KOI35_26235</name>
</gene>
<comment type="caution">
    <text evidence="1">The sequence shown here is derived from an EMBL/GenBank/DDBJ whole genome shotgun (WGS) entry which is preliminary data.</text>
</comment>
<organism evidence="1 2">
    <name type="scientific">Paractinoplanes bogorensis</name>
    <dbReference type="NCBI Taxonomy" id="1610840"/>
    <lineage>
        <taxon>Bacteria</taxon>
        <taxon>Bacillati</taxon>
        <taxon>Actinomycetota</taxon>
        <taxon>Actinomycetes</taxon>
        <taxon>Micromonosporales</taxon>
        <taxon>Micromonosporaceae</taxon>
        <taxon>Paractinoplanes</taxon>
    </lineage>
</organism>
<dbReference type="RefSeq" id="WP_215791225.1">
    <property type="nucleotide sequence ID" value="NZ_JAHKKG010000008.1"/>
</dbReference>
<keyword evidence="2" id="KW-1185">Reference proteome</keyword>
<accession>A0ABS5YU80</accession>
<name>A0ABS5YU80_9ACTN</name>
<dbReference type="Proteomes" id="UP001519654">
    <property type="component" value="Unassembled WGS sequence"/>
</dbReference>
<reference evidence="1 2" key="1">
    <citation type="submission" date="2021-06" db="EMBL/GenBank/DDBJ databases">
        <title>Actinoplanes lichenicola sp. nov., and Actinoplanes ovalisporus sp. nov., isolated from lichen in Thailand.</title>
        <authorList>
            <person name="Saeng-In P."/>
            <person name="Kanchanasin P."/>
            <person name="Yuki M."/>
            <person name="Kudo T."/>
            <person name="Ohkuma M."/>
            <person name="Phongsopitanun W."/>
            <person name="Tanasupawat S."/>
        </authorList>
    </citation>
    <scope>NUCLEOTIDE SEQUENCE [LARGE SCALE GENOMIC DNA]</scope>
    <source>
        <strain evidence="1 2">NBRC 110975</strain>
    </source>
</reference>
<dbReference type="EMBL" id="JAHKKG010000008">
    <property type="protein sequence ID" value="MBU2667016.1"/>
    <property type="molecule type" value="Genomic_DNA"/>
</dbReference>
<evidence type="ECO:0000313" key="1">
    <source>
        <dbReference type="EMBL" id="MBU2667016.1"/>
    </source>
</evidence>
<evidence type="ECO:0000313" key="2">
    <source>
        <dbReference type="Proteomes" id="UP001519654"/>
    </source>
</evidence>
<protein>
    <submittedName>
        <fullName evidence="1">Uncharacterized protein</fullName>
    </submittedName>
</protein>
<sequence length="82" mass="9477">MDTGTTVEDLVDEFVATMHRHGMRVERAAVEEEVRERLADIAERLRVSVDVALHGYVRRDWGRTMALAVVEQIRDDRLLELT</sequence>